<evidence type="ECO:0000313" key="12">
    <source>
        <dbReference type="Proteomes" id="UP000241614"/>
    </source>
</evidence>
<evidence type="ECO:0000256" key="2">
    <source>
        <dbReference type="ARBA" id="ARBA00007399"/>
    </source>
</evidence>
<dbReference type="FunFam" id="2.60.40.10:FF:000458">
    <property type="entry name" value="Molecular chaperone FimC"/>
    <property type="match status" value="1"/>
</dbReference>
<comment type="caution">
    <text evidence="11">The sequence shown here is derived from an EMBL/GenBank/DDBJ whole genome shotgun (WGS) entry which is preliminary data.</text>
</comment>
<evidence type="ECO:0000259" key="9">
    <source>
        <dbReference type="Pfam" id="PF00345"/>
    </source>
</evidence>
<gene>
    <name evidence="11" type="ORF">DA103_11635</name>
</gene>
<accession>A0A2T4Y0L8</accession>
<dbReference type="InterPro" id="IPR013783">
    <property type="entry name" value="Ig-like_fold"/>
</dbReference>
<proteinExistence type="inferred from homology"/>
<comment type="similarity">
    <text evidence="2 8">Belongs to the periplasmic pilus chaperone family.</text>
</comment>
<dbReference type="PANTHER" id="PTHR30251:SF2">
    <property type="entry name" value="FIMBRIAL CHAPERONE YADV-RELATED"/>
    <property type="match status" value="1"/>
</dbReference>
<dbReference type="SUPFAM" id="SSF49354">
    <property type="entry name" value="PapD-like"/>
    <property type="match status" value="1"/>
</dbReference>
<evidence type="ECO:0000256" key="4">
    <source>
        <dbReference type="ARBA" id="ARBA00022729"/>
    </source>
</evidence>
<dbReference type="Proteomes" id="UP000241614">
    <property type="component" value="Unassembled WGS sequence"/>
</dbReference>
<sequence>MKLLSAIKFAINTLTIGTLTLGAAHANVVLSGTRVIFPESEKEVTLKVNNKGKTPVLIQSWIDTGDVNASPETISSPFLLTPPMNRIDPDKGQTLRISYPGGMGLPKDRESLFWVNVLEIPPRAHDAVTPNHLQVAFRSRIKLFFRPAELTGDAYHSAESVRWTAQSNTLVAKNDSPYYVNLLGVHTTGENHKILAEGDMIPPYSSITVKVKNGVALRPGEKLSYDFINDWGAVKTAEFILN</sequence>
<protein>
    <submittedName>
        <fullName evidence="11">Fimbrial chaperone</fullName>
    </submittedName>
</protein>
<keyword evidence="7" id="KW-0393">Immunoglobulin domain</keyword>
<evidence type="ECO:0000256" key="3">
    <source>
        <dbReference type="ARBA" id="ARBA00022558"/>
    </source>
</evidence>
<feature type="domain" description="Pili assembly chaperone C-terminal" evidence="10">
    <location>
        <begin position="173"/>
        <end position="234"/>
    </location>
</feature>
<organism evidence="11 12">
    <name type="scientific">Enterobacter cloacae</name>
    <dbReference type="NCBI Taxonomy" id="550"/>
    <lineage>
        <taxon>Bacteria</taxon>
        <taxon>Pseudomonadati</taxon>
        <taxon>Pseudomonadota</taxon>
        <taxon>Gammaproteobacteria</taxon>
        <taxon>Enterobacterales</taxon>
        <taxon>Enterobacteriaceae</taxon>
        <taxon>Enterobacter</taxon>
        <taxon>Enterobacter cloacae complex</taxon>
    </lineage>
</organism>
<keyword evidence="5" id="KW-0574">Periplasm</keyword>
<name>A0A2T4Y0L8_ENTCL</name>
<dbReference type="EMBL" id="PZPP01000013">
    <property type="protein sequence ID" value="PTM35702.1"/>
    <property type="molecule type" value="Genomic_DNA"/>
</dbReference>
<dbReference type="InterPro" id="IPR018046">
    <property type="entry name" value="Pili_assmbl_chaperone_CS"/>
</dbReference>
<evidence type="ECO:0000256" key="8">
    <source>
        <dbReference type="RuleBase" id="RU003918"/>
    </source>
</evidence>
<evidence type="ECO:0000313" key="11">
    <source>
        <dbReference type="EMBL" id="PTM35702.1"/>
    </source>
</evidence>
<dbReference type="InterPro" id="IPR016148">
    <property type="entry name" value="Pili_assmbl_chaperone_C"/>
</dbReference>
<evidence type="ECO:0000256" key="1">
    <source>
        <dbReference type="ARBA" id="ARBA00004418"/>
    </source>
</evidence>
<dbReference type="PRINTS" id="PR00969">
    <property type="entry name" value="CHAPERONPILI"/>
</dbReference>
<comment type="subcellular location">
    <subcellularLocation>
        <location evidence="1 8">Periplasm</location>
    </subcellularLocation>
</comment>
<dbReference type="Pfam" id="PF02753">
    <property type="entry name" value="PapD_C"/>
    <property type="match status" value="1"/>
</dbReference>
<evidence type="ECO:0000256" key="5">
    <source>
        <dbReference type="ARBA" id="ARBA00022764"/>
    </source>
</evidence>
<dbReference type="GO" id="GO:0030288">
    <property type="term" value="C:outer membrane-bounded periplasmic space"/>
    <property type="evidence" value="ECO:0007669"/>
    <property type="project" value="InterPro"/>
</dbReference>
<dbReference type="SUPFAM" id="SSF49584">
    <property type="entry name" value="Periplasmic chaperone C-domain"/>
    <property type="match status" value="1"/>
</dbReference>
<reference evidence="11 12" key="1">
    <citation type="submission" date="2018-04" db="EMBL/GenBank/DDBJ databases">
        <title>Genome sequencing reveals highly heavy metal resistance and biotechnology application of the novel Enterobacter cloacae amazonensis isolated from wastewater river in Manaus - Amazonas.</title>
        <authorList>
            <person name="Astolfi M.C.T."/>
            <person name="Carvalho E.B.D.S."/>
            <person name="Lacerda L.B."/>
            <person name="Pinto M.V."/>
            <person name="Nogueira V.B."/>
            <person name="Barros A.M."/>
            <person name="Astolfi-Filho S."/>
        </authorList>
    </citation>
    <scope>NUCLEOTIDE SEQUENCE [LARGE SCALE GENOMIC DNA]</scope>
    <source>
        <strain evidence="12">amazonensis</strain>
    </source>
</reference>
<dbReference type="InterPro" id="IPR008962">
    <property type="entry name" value="PapD-like_sf"/>
</dbReference>
<dbReference type="PANTHER" id="PTHR30251">
    <property type="entry name" value="PILUS ASSEMBLY CHAPERONE"/>
    <property type="match status" value="1"/>
</dbReference>
<dbReference type="Pfam" id="PF00345">
    <property type="entry name" value="PapD_N"/>
    <property type="match status" value="1"/>
</dbReference>
<dbReference type="InterPro" id="IPR050643">
    <property type="entry name" value="Periplasmic_pilus_chap"/>
</dbReference>
<dbReference type="OrthoDB" id="9131059at2"/>
<dbReference type="InterPro" id="IPR001829">
    <property type="entry name" value="Pili_assmbl_chaperone_bac"/>
</dbReference>
<dbReference type="InterPro" id="IPR036316">
    <property type="entry name" value="Pili_assmbl_chap_C_dom_sf"/>
</dbReference>
<evidence type="ECO:0000256" key="7">
    <source>
        <dbReference type="ARBA" id="ARBA00023319"/>
    </source>
</evidence>
<feature type="domain" description="Pili assembly chaperone N-terminal" evidence="9">
    <location>
        <begin position="28"/>
        <end position="150"/>
    </location>
</feature>
<dbReference type="GO" id="GO:0071555">
    <property type="term" value="P:cell wall organization"/>
    <property type="evidence" value="ECO:0007669"/>
    <property type="project" value="InterPro"/>
</dbReference>
<dbReference type="InterPro" id="IPR016147">
    <property type="entry name" value="Pili_assmbl_chaperone_N"/>
</dbReference>
<dbReference type="PROSITE" id="PS00635">
    <property type="entry name" value="PILI_CHAPERONE"/>
    <property type="match status" value="1"/>
</dbReference>
<dbReference type="Gene3D" id="2.60.40.10">
    <property type="entry name" value="Immunoglobulins"/>
    <property type="match status" value="2"/>
</dbReference>
<evidence type="ECO:0000256" key="6">
    <source>
        <dbReference type="ARBA" id="ARBA00023186"/>
    </source>
</evidence>
<evidence type="ECO:0000259" key="10">
    <source>
        <dbReference type="Pfam" id="PF02753"/>
    </source>
</evidence>
<keyword evidence="3" id="KW-1029">Fimbrium biogenesis</keyword>
<keyword evidence="4" id="KW-0732">Signal</keyword>
<dbReference type="AlphaFoldDB" id="A0A2T4Y0L8"/>
<keyword evidence="6 8" id="KW-0143">Chaperone</keyword>